<dbReference type="InterPro" id="IPR036249">
    <property type="entry name" value="Thioredoxin-like_sf"/>
</dbReference>
<dbReference type="InterPro" id="IPR050620">
    <property type="entry name" value="Thioredoxin_H-type-like"/>
</dbReference>
<dbReference type="RefSeq" id="XP_008869195.1">
    <property type="nucleotide sequence ID" value="XM_008870973.1"/>
</dbReference>
<feature type="domain" description="Thioredoxin" evidence="1">
    <location>
        <begin position="20"/>
        <end position="106"/>
    </location>
</feature>
<dbReference type="Gene3D" id="3.40.30.10">
    <property type="entry name" value="Glutaredoxin"/>
    <property type="match status" value="1"/>
</dbReference>
<dbReference type="SUPFAM" id="SSF52833">
    <property type="entry name" value="Thioredoxin-like"/>
    <property type="match status" value="1"/>
</dbReference>
<dbReference type="VEuPathDB" id="FungiDB:H310_06064"/>
<protein>
    <recommendedName>
        <fullName evidence="1">Thioredoxin domain-containing protein</fullName>
    </recommendedName>
</protein>
<reference evidence="2" key="1">
    <citation type="submission" date="2013-12" db="EMBL/GenBank/DDBJ databases">
        <title>The Genome Sequence of Aphanomyces invadans NJM9701.</title>
        <authorList>
            <consortium name="The Broad Institute Genomics Platform"/>
            <person name="Russ C."/>
            <person name="Tyler B."/>
            <person name="van West P."/>
            <person name="Dieguez-Uribeondo J."/>
            <person name="Young S.K."/>
            <person name="Zeng Q."/>
            <person name="Gargeya S."/>
            <person name="Fitzgerald M."/>
            <person name="Abouelleil A."/>
            <person name="Alvarado L."/>
            <person name="Chapman S.B."/>
            <person name="Gainer-Dewar J."/>
            <person name="Goldberg J."/>
            <person name="Griggs A."/>
            <person name="Gujja S."/>
            <person name="Hansen M."/>
            <person name="Howarth C."/>
            <person name="Imamovic A."/>
            <person name="Ireland A."/>
            <person name="Larimer J."/>
            <person name="McCowan C."/>
            <person name="Murphy C."/>
            <person name="Pearson M."/>
            <person name="Poon T.W."/>
            <person name="Priest M."/>
            <person name="Roberts A."/>
            <person name="Saif S."/>
            <person name="Shea T."/>
            <person name="Sykes S."/>
            <person name="Wortman J."/>
            <person name="Nusbaum C."/>
            <person name="Birren B."/>
        </authorList>
    </citation>
    <scope>NUCLEOTIDE SEQUENCE [LARGE SCALE GENOMIC DNA]</scope>
    <source>
        <strain evidence="2">NJM9701</strain>
    </source>
</reference>
<dbReference type="EMBL" id="KI913961">
    <property type="protein sequence ID" value="ETW02590.1"/>
    <property type="molecule type" value="Genomic_DNA"/>
</dbReference>
<sequence>MSMAVAIKDVEQWTHVKETNPDKLLVIDVYQDWCGPCRVLEPTYKRIFTDIPGADSRLLFASVSATLTVENIADNKCCKPRFVLYRDKKIVADIIGVNVPTLEAAVKQNLPARKADDDGDP</sequence>
<accession>A0A024U8P6</accession>
<evidence type="ECO:0000313" key="2">
    <source>
        <dbReference type="EMBL" id="ETW02590.1"/>
    </source>
</evidence>
<name>A0A024U8P6_9STRA</name>
<evidence type="ECO:0000259" key="1">
    <source>
        <dbReference type="Pfam" id="PF00085"/>
    </source>
</evidence>
<organism evidence="2">
    <name type="scientific">Aphanomyces invadans</name>
    <dbReference type="NCBI Taxonomy" id="157072"/>
    <lineage>
        <taxon>Eukaryota</taxon>
        <taxon>Sar</taxon>
        <taxon>Stramenopiles</taxon>
        <taxon>Oomycota</taxon>
        <taxon>Saprolegniomycetes</taxon>
        <taxon>Saprolegniales</taxon>
        <taxon>Verrucalvaceae</taxon>
        <taxon>Aphanomyces</taxon>
    </lineage>
</organism>
<dbReference type="PROSITE" id="PS00194">
    <property type="entry name" value="THIOREDOXIN_1"/>
    <property type="match status" value="1"/>
</dbReference>
<gene>
    <name evidence="2" type="ORF">H310_06064</name>
</gene>
<dbReference type="PANTHER" id="PTHR10438">
    <property type="entry name" value="THIOREDOXIN"/>
    <property type="match status" value="1"/>
</dbReference>
<dbReference type="STRING" id="157072.A0A024U8P6"/>
<dbReference type="Pfam" id="PF00085">
    <property type="entry name" value="Thioredoxin"/>
    <property type="match status" value="1"/>
</dbReference>
<dbReference type="GeneID" id="20083114"/>
<dbReference type="eggNOG" id="ENOG502SA22">
    <property type="taxonomic scope" value="Eukaryota"/>
</dbReference>
<dbReference type="AlphaFoldDB" id="A0A024U8P6"/>
<dbReference type="PANTHER" id="PTHR10438:SF463">
    <property type="entry name" value="THIOREDOXIN"/>
    <property type="match status" value="1"/>
</dbReference>
<dbReference type="InterPro" id="IPR017937">
    <property type="entry name" value="Thioredoxin_CS"/>
</dbReference>
<proteinExistence type="predicted"/>
<dbReference type="InterPro" id="IPR013766">
    <property type="entry name" value="Thioredoxin_domain"/>
</dbReference>
<dbReference type="OrthoDB" id="10263751at2759"/>